<dbReference type="EMBL" id="QOWE01000006">
    <property type="protein sequence ID" value="RCR70046.1"/>
    <property type="molecule type" value="Genomic_DNA"/>
</dbReference>
<dbReference type="InterPro" id="IPR046002">
    <property type="entry name" value="DUF5958"/>
</dbReference>
<gene>
    <name evidence="1" type="ORF">DUE52_09495</name>
</gene>
<reference evidence="1 2" key="1">
    <citation type="submission" date="2018-07" db="EMBL/GenBank/DDBJ databases">
        <title>Genome analysis of Larkinella rosea.</title>
        <authorList>
            <person name="Zhou Z."/>
            <person name="Wang G."/>
        </authorList>
    </citation>
    <scope>NUCLEOTIDE SEQUENCE [LARGE SCALE GENOMIC DNA]</scope>
    <source>
        <strain evidence="2">zzj9</strain>
    </source>
</reference>
<comment type="caution">
    <text evidence="1">The sequence shown here is derived from an EMBL/GenBank/DDBJ whole genome shotgun (WGS) entry which is preliminary data.</text>
</comment>
<dbReference type="Proteomes" id="UP000253383">
    <property type="component" value="Unassembled WGS sequence"/>
</dbReference>
<evidence type="ECO:0000313" key="1">
    <source>
        <dbReference type="EMBL" id="RCR70046.1"/>
    </source>
</evidence>
<proteinExistence type="predicted"/>
<accession>A0A368JSV7</accession>
<dbReference type="RefSeq" id="WP_114405745.1">
    <property type="nucleotide sequence ID" value="NZ_QOWE01000006.1"/>
</dbReference>
<protein>
    <submittedName>
        <fullName evidence="1">Uncharacterized protein</fullName>
    </submittedName>
</protein>
<name>A0A368JSV7_9BACT</name>
<dbReference type="AlphaFoldDB" id="A0A368JSV7"/>
<dbReference type="Pfam" id="PF19383">
    <property type="entry name" value="DUF5958"/>
    <property type="match status" value="1"/>
</dbReference>
<sequence length="248" mass="28581">MTLEEEIAIVRFGQGVLSHDELLAHFSQLDEDLKMKRIFELYHLIDPSKLVDTDIEQALVASALGEDYQSCVVLRGHRLSRVRLNITESAIEKDYILLLNLFKIAYQSRLASIKEEKSKEWRYRDLSDDETVQALLSAHRELVEEVYNNPGFRSEFTSLAKLWKAHNTVSEARHQESAPVRKSQTGFLSYDEVMTESVESMKFLEEMNKYSRVMAILNHALKKALSIQYGLGSSQADRLIKDVMKRHS</sequence>
<organism evidence="1 2">
    <name type="scientific">Larkinella punicea</name>
    <dbReference type="NCBI Taxonomy" id="2315727"/>
    <lineage>
        <taxon>Bacteria</taxon>
        <taxon>Pseudomonadati</taxon>
        <taxon>Bacteroidota</taxon>
        <taxon>Cytophagia</taxon>
        <taxon>Cytophagales</taxon>
        <taxon>Spirosomataceae</taxon>
        <taxon>Larkinella</taxon>
    </lineage>
</organism>
<keyword evidence="2" id="KW-1185">Reference proteome</keyword>
<dbReference type="OrthoDB" id="1376919at2"/>
<evidence type="ECO:0000313" key="2">
    <source>
        <dbReference type="Proteomes" id="UP000253383"/>
    </source>
</evidence>